<dbReference type="InterPro" id="IPR039261">
    <property type="entry name" value="FNR_nucleotide-bd"/>
</dbReference>
<sequence length="206" mass="23652">MIQQLSRGTKFLKIVRYNHMDKTGHFIRSPQISKGIVKQVTDISPTIKLLNIYIENQKFDFKPGQWVDFHIPGINVVGGYSICSSPQLLKSDSSLNLAVKYSTHAPAHWVHKKDELDKIAFKSNSMKVSYFITKPVANIEMVKQKENIIYRRINESDIRAALDKMFCNSSDVISYLCGPEVMMDSMKSILKNCGLRNENIRYESWS</sequence>
<dbReference type="SUPFAM" id="SSF63380">
    <property type="entry name" value="Riboflavin synthase domain-like"/>
    <property type="match status" value="1"/>
</dbReference>
<protein>
    <submittedName>
        <fullName evidence="4">Oxidoreductase NAD-binding domain-containing protein 1 isoform X4</fullName>
    </submittedName>
</protein>
<dbReference type="Proteomes" id="UP001652625">
    <property type="component" value="Chromosome 11"/>
</dbReference>
<gene>
    <name evidence="4" type="primary">LOC101236650</name>
</gene>
<dbReference type="PANTHER" id="PTHR46505">
    <property type="entry name" value="OXIDOREDUCTASE NAD-BINDING DOMAIN-CONTAINING PROTEIN 1"/>
    <property type="match status" value="1"/>
</dbReference>
<dbReference type="InterPro" id="IPR052128">
    <property type="entry name" value="Oxidoreductase_NAD-binding"/>
</dbReference>
<accession>A0ABM4CVC8</accession>
<evidence type="ECO:0000313" key="3">
    <source>
        <dbReference type="Proteomes" id="UP001652625"/>
    </source>
</evidence>
<evidence type="ECO:0000256" key="1">
    <source>
        <dbReference type="ARBA" id="ARBA00023002"/>
    </source>
</evidence>
<reference evidence="4" key="1">
    <citation type="submission" date="2025-08" db="UniProtKB">
        <authorList>
            <consortium name="RefSeq"/>
        </authorList>
    </citation>
    <scope>IDENTIFICATION</scope>
</reference>
<dbReference type="PANTHER" id="PTHR46505:SF1">
    <property type="entry name" value="OXIDOREDUCTASE NAD-BINDING DOMAIN-CONTAINING PROTEIN 1"/>
    <property type="match status" value="1"/>
</dbReference>
<keyword evidence="1" id="KW-0560">Oxidoreductase</keyword>
<evidence type="ECO:0000256" key="2">
    <source>
        <dbReference type="ARBA" id="ARBA00023027"/>
    </source>
</evidence>
<dbReference type="Gene3D" id="3.40.50.80">
    <property type="entry name" value="Nucleotide-binding domain of ferredoxin-NADP reductase (FNR) module"/>
    <property type="match status" value="1"/>
</dbReference>
<keyword evidence="2" id="KW-0520">NAD</keyword>
<dbReference type="SUPFAM" id="SSF52343">
    <property type="entry name" value="Ferredoxin reductase-like, C-terminal NADP-linked domain"/>
    <property type="match status" value="1"/>
</dbReference>
<organism evidence="3 4">
    <name type="scientific">Hydra vulgaris</name>
    <name type="common">Hydra</name>
    <name type="synonym">Hydra attenuata</name>
    <dbReference type="NCBI Taxonomy" id="6087"/>
    <lineage>
        <taxon>Eukaryota</taxon>
        <taxon>Metazoa</taxon>
        <taxon>Cnidaria</taxon>
        <taxon>Hydrozoa</taxon>
        <taxon>Hydroidolina</taxon>
        <taxon>Anthoathecata</taxon>
        <taxon>Aplanulata</taxon>
        <taxon>Hydridae</taxon>
        <taxon>Hydra</taxon>
    </lineage>
</organism>
<proteinExistence type="predicted"/>
<dbReference type="InterPro" id="IPR017938">
    <property type="entry name" value="Riboflavin_synthase-like_b-brl"/>
</dbReference>
<dbReference type="GeneID" id="101236650"/>
<name>A0ABM4CVC8_HYDVU</name>
<dbReference type="RefSeq" id="XP_065665876.1">
    <property type="nucleotide sequence ID" value="XM_065809804.1"/>
</dbReference>
<keyword evidence="3" id="KW-1185">Reference proteome</keyword>
<evidence type="ECO:0000313" key="4">
    <source>
        <dbReference type="RefSeq" id="XP_065665876.1"/>
    </source>
</evidence>